<proteinExistence type="predicted"/>
<dbReference type="Proteomes" id="UP000887229">
    <property type="component" value="Unassembled WGS sequence"/>
</dbReference>
<keyword evidence="4" id="KW-1185">Reference proteome</keyword>
<feature type="region of interest" description="Disordered" evidence="1">
    <location>
        <begin position="25"/>
        <end position="48"/>
    </location>
</feature>
<evidence type="ECO:0000256" key="2">
    <source>
        <dbReference type="SAM" id="SignalP"/>
    </source>
</evidence>
<protein>
    <submittedName>
        <fullName evidence="3">Uncharacterized protein</fullName>
    </submittedName>
</protein>
<feature type="signal peptide" evidence="2">
    <location>
        <begin position="1"/>
        <end position="15"/>
    </location>
</feature>
<gene>
    <name evidence="3" type="ORF">F5Z01DRAFT_676687</name>
</gene>
<evidence type="ECO:0000313" key="3">
    <source>
        <dbReference type="EMBL" id="KAG9251802.1"/>
    </source>
</evidence>
<accession>A0A9P8CM75</accession>
<feature type="chain" id="PRO_5040466089" evidence="2">
    <location>
        <begin position="16"/>
        <end position="232"/>
    </location>
</feature>
<dbReference type="RefSeq" id="XP_046115726.1">
    <property type="nucleotide sequence ID" value="XM_046265272.1"/>
</dbReference>
<keyword evidence="2" id="KW-0732">Signal</keyword>
<feature type="compositionally biased region" description="Polar residues" evidence="1">
    <location>
        <begin position="38"/>
        <end position="48"/>
    </location>
</feature>
<dbReference type="OrthoDB" id="10361131at2759"/>
<reference evidence="3" key="1">
    <citation type="journal article" date="2021" name="IMA Fungus">
        <title>Genomic characterization of three marine fungi, including Emericellopsis atlantica sp. nov. with signatures of a generalist lifestyle and marine biomass degradation.</title>
        <authorList>
            <person name="Hagestad O.C."/>
            <person name="Hou L."/>
            <person name="Andersen J.H."/>
            <person name="Hansen E.H."/>
            <person name="Altermark B."/>
            <person name="Li C."/>
            <person name="Kuhnert E."/>
            <person name="Cox R.J."/>
            <person name="Crous P.W."/>
            <person name="Spatafora J.W."/>
            <person name="Lail K."/>
            <person name="Amirebrahimi M."/>
            <person name="Lipzen A."/>
            <person name="Pangilinan J."/>
            <person name="Andreopoulos W."/>
            <person name="Hayes R.D."/>
            <person name="Ng V."/>
            <person name="Grigoriev I.V."/>
            <person name="Jackson S.A."/>
            <person name="Sutton T.D.S."/>
            <person name="Dobson A.D.W."/>
            <person name="Rama T."/>
        </authorList>
    </citation>
    <scope>NUCLEOTIDE SEQUENCE</scope>
    <source>
        <strain evidence="3">TS7</strain>
    </source>
</reference>
<sequence length="232" mass="23991">MKFINVLGLASLALAAPSKLAARQKTAAANMPQPAAGNMQQPAPGNMQQTAIGNLQDMADNLPEISPALKGLVDKAAESENTVKKAVDNAASAGGDPEALKGAYEMIRQALQAGSDAIKKSTTGGTSGVTENATGLTQEEVDLLEKVVTTTKDNITSFQDIIGRTDTNPLPPMMEDVQGDVDAVKDAAESFVGTIVEFADAVSKSSASDTVDVTGLKTATQGLRNALENFIN</sequence>
<evidence type="ECO:0000256" key="1">
    <source>
        <dbReference type="SAM" id="MobiDB-lite"/>
    </source>
</evidence>
<dbReference type="AlphaFoldDB" id="A0A9P8CM75"/>
<organism evidence="3 4">
    <name type="scientific">Emericellopsis atlantica</name>
    <dbReference type="NCBI Taxonomy" id="2614577"/>
    <lineage>
        <taxon>Eukaryota</taxon>
        <taxon>Fungi</taxon>
        <taxon>Dikarya</taxon>
        <taxon>Ascomycota</taxon>
        <taxon>Pezizomycotina</taxon>
        <taxon>Sordariomycetes</taxon>
        <taxon>Hypocreomycetidae</taxon>
        <taxon>Hypocreales</taxon>
        <taxon>Bionectriaceae</taxon>
        <taxon>Emericellopsis</taxon>
    </lineage>
</organism>
<evidence type="ECO:0000313" key="4">
    <source>
        <dbReference type="Proteomes" id="UP000887229"/>
    </source>
</evidence>
<dbReference type="EMBL" id="MU251266">
    <property type="protein sequence ID" value="KAG9251802.1"/>
    <property type="molecule type" value="Genomic_DNA"/>
</dbReference>
<name>A0A9P8CM75_9HYPO</name>
<dbReference type="GeneID" id="70296175"/>
<comment type="caution">
    <text evidence="3">The sequence shown here is derived from an EMBL/GenBank/DDBJ whole genome shotgun (WGS) entry which is preliminary data.</text>
</comment>